<feature type="compositionally biased region" description="Low complexity" evidence="1">
    <location>
        <begin position="61"/>
        <end position="74"/>
    </location>
</feature>
<name>A0AB39N0V7_9ACTN</name>
<dbReference type="EMBL" id="CP163432">
    <property type="protein sequence ID" value="XDQ11480.1"/>
    <property type="molecule type" value="Genomic_DNA"/>
</dbReference>
<protein>
    <recommendedName>
        <fullName evidence="3">Secreted protein</fullName>
    </recommendedName>
</protein>
<reference evidence="2" key="1">
    <citation type="submission" date="2024-07" db="EMBL/GenBank/DDBJ databases">
        <authorList>
            <person name="Yu S.T."/>
        </authorList>
    </citation>
    <scope>NUCLEOTIDE SEQUENCE</scope>
    <source>
        <strain evidence="2">R11</strain>
    </source>
</reference>
<gene>
    <name evidence="2" type="ORF">AB5J55_18325</name>
</gene>
<feature type="compositionally biased region" description="Low complexity" evidence="1">
    <location>
        <begin position="31"/>
        <end position="52"/>
    </location>
</feature>
<dbReference type="AlphaFoldDB" id="A0AB39N0V7"/>
<sequence length="169" mass="17130">MKLRHVRAVAVCVGVVVALTGARHSSGGGCDSNSNSSSSSSSSGGTSDGSTYYDDDDDYDTGSSSSGGVESEGPSAEDTADVKIEKCEYDAAKGLVARVRATNSSTTTTYSYTFTVTFKDSAGTAVDTANAGILTVDAGATDTIDVVARQSVAGGSCELGDAMRMSDHY</sequence>
<evidence type="ECO:0000313" key="2">
    <source>
        <dbReference type="EMBL" id="XDQ11480.1"/>
    </source>
</evidence>
<accession>A0AB39N0V7</accession>
<feature type="region of interest" description="Disordered" evidence="1">
    <location>
        <begin position="24"/>
        <end position="82"/>
    </location>
</feature>
<evidence type="ECO:0000256" key="1">
    <source>
        <dbReference type="SAM" id="MobiDB-lite"/>
    </source>
</evidence>
<evidence type="ECO:0008006" key="3">
    <source>
        <dbReference type="Google" id="ProtNLM"/>
    </source>
</evidence>
<proteinExistence type="predicted"/>
<organism evidence="2">
    <name type="scientific">Streptomyces sp. R11</name>
    <dbReference type="NCBI Taxonomy" id="3238625"/>
    <lineage>
        <taxon>Bacteria</taxon>
        <taxon>Bacillati</taxon>
        <taxon>Actinomycetota</taxon>
        <taxon>Actinomycetes</taxon>
        <taxon>Kitasatosporales</taxon>
        <taxon>Streptomycetaceae</taxon>
        <taxon>Streptomyces</taxon>
    </lineage>
</organism>
<dbReference type="RefSeq" id="WP_369271720.1">
    <property type="nucleotide sequence ID" value="NZ_CP163432.1"/>
</dbReference>